<dbReference type="Pfam" id="PF00571">
    <property type="entry name" value="CBS"/>
    <property type="match status" value="4"/>
</dbReference>
<name>A0A7J3ZL23_9CREN</name>
<dbReference type="PANTHER" id="PTHR43080">
    <property type="entry name" value="CBS DOMAIN-CONTAINING PROTEIN CBSX3, MITOCHONDRIAL"/>
    <property type="match status" value="1"/>
</dbReference>
<organism evidence="4">
    <name type="scientific">Fervidicoccus fontis</name>
    <dbReference type="NCBI Taxonomy" id="683846"/>
    <lineage>
        <taxon>Archaea</taxon>
        <taxon>Thermoproteota</taxon>
        <taxon>Thermoprotei</taxon>
        <taxon>Fervidicoccales</taxon>
        <taxon>Fervidicoccaceae</taxon>
        <taxon>Fervidicoccus</taxon>
    </lineage>
</organism>
<evidence type="ECO:0000259" key="3">
    <source>
        <dbReference type="PROSITE" id="PS51371"/>
    </source>
</evidence>
<sequence>MAVFNVRKRFVEGFRELRSNGKPNFSNRVYRVESDLERIATRPVVTGTPTMPFIEAVKRMYAQGVRNLVITEGSSNRYLGMFLVEHMLSYLGGGELYSLVVNRYQSDFHRSLNTPVGELLDRNYPTISSSARLTELLALMIDRGLNIVPVVTKENTIYGVVSEHDIVRLLAEKHTGLLARDIMSRHIITVDTGAPLIEAIEVMVRTGLRVVFLRNEAGQIVGVLNAGAIVRFFGSNEAFRYVNKGFLEEALSVESRHVGVFKIHSVNPSDDIGVVAAKMLDENLGAVLVEDEGKYTGMIVKRDVFYALALPS</sequence>
<feature type="domain" description="CBS" evidence="3">
    <location>
        <begin position="120"/>
        <end position="177"/>
    </location>
</feature>
<reference evidence="4" key="1">
    <citation type="journal article" date="2020" name="mSystems">
        <title>Genome- and Community-Level Interaction Insights into Carbon Utilization and Element Cycling Functions of Hydrothermarchaeota in Hydrothermal Sediment.</title>
        <authorList>
            <person name="Zhou Z."/>
            <person name="Liu Y."/>
            <person name="Xu W."/>
            <person name="Pan J."/>
            <person name="Luo Z.H."/>
            <person name="Li M."/>
        </authorList>
    </citation>
    <scope>NUCLEOTIDE SEQUENCE [LARGE SCALE GENOMIC DNA]</scope>
    <source>
        <strain evidence="4">SpSt-1116</strain>
    </source>
</reference>
<protein>
    <submittedName>
        <fullName evidence="4">CBS domain-containing protein</fullName>
    </submittedName>
</protein>
<feature type="domain" description="CBS" evidence="3">
    <location>
        <begin position="40"/>
        <end position="98"/>
    </location>
</feature>
<dbReference type="PROSITE" id="PS51371">
    <property type="entry name" value="CBS"/>
    <property type="match status" value="3"/>
</dbReference>
<feature type="domain" description="CBS" evidence="3">
    <location>
        <begin position="183"/>
        <end position="239"/>
    </location>
</feature>
<gene>
    <name evidence="4" type="ORF">ENM78_04615</name>
</gene>
<evidence type="ECO:0000313" key="4">
    <source>
        <dbReference type="EMBL" id="HHQ80714.1"/>
    </source>
</evidence>
<dbReference type="PANTHER" id="PTHR43080:SF26">
    <property type="entry name" value="REGULATORY PROTEIN"/>
    <property type="match status" value="1"/>
</dbReference>
<dbReference type="InterPro" id="IPR000644">
    <property type="entry name" value="CBS_dom"/>
</dbReference>
<dbReference type="SMART" id="SM00116">
    <property type="entry name" value="CBS"/>
    <property type="match status" value="4"/>
</dbReference>
<proteinExistence type="predicted"/>
<keyword evidence="1 2" id="KW-0129">CBS domain</keyword>
<evidence type="ECO:0000256" key="1">
    <source>
        <dbReference type="ARBA" id="ARBA00023122"/>
    </source>
</evidence>
<accession>A0A7J3ZL23</accession>
<dbReference type="InterPro" id="IPR051257">
    <property type="entry name" value="Diverse_CBS-Domain"/>
</dbReference>
<dbReference type="SUPFAM" id="SSF54631">
    <property type="entry name" value="CBS-domain pair"/>
    <property type="match status" value="3"/>
</dbReference>
<comment type="caution">
    <text evidence="4">The sequence shown here is derived from an EMBL/GenBank/DDBJ whole genome shotgun (WGS) entry which is preliminary data.</text>
</comment>
<dbReference type="InterPro" id="IPR046342">
    <property type="entry name" value="CBS_dom_sf"/>
</dbReference>
<dbReference type="Gene3D" id="3.10.580.10">
    <property type="entry name" value="CBS-domain"/>
    <property type="match status" value="2"/>
</dbReference>
<evidence type="ECO:0000256" key="2">
    <source>
        <dbReference type="PROSITE-ProRule" id="PRU00703"/>
    </source>
</evidence>
<dbReference type="EMBL" id="DRZC01000065">
    <property type="protein sequence ID" value="HHQ80714.1"/>
    <property type="molecule type" value="Genomic_DNA"/>
</dbReference>
<dbReference type="AlphaFoldDB" id="A0A7J3ZL23"/>